<dbReference type="PANTHER" id="PTHR12800:SF4">
    <property type="entry name" value="HSP90 CO-CHAPERONE CDC37"/>
    <property type="match status" value="1"/>
</dbReference>
<dbReference type="Pfam" id="PF03234">
    <property type="entry name" value="CDC37_N"/>
    <property type="match status" value="1"/>
</dbReference>
<feature type="domain" description="Cdc37 Hsp90 binding" evidence="8">
    <location>
        <begin position="201"/>
        <end position="368"/>
    </location>
</feature>
<dbReference type="Gene3D" id="1.20.58.610">
    <property type="entry name" value="Cdc37, Hsp90 binding domain"/>
    <property type="match status" value="1"/>
</dbReference>
<dbReference type="AlphaFoldDB" id="A0A2T9Z6H6"/>
<dbReference type="InterPro" id="IPR013873">
    <property type="entry name" value="Cdc37_C"/>
</dbReference>
<accession>A0A2T9Z6H6</accession>
<comment type="caution">
    <text evidence="10">The sequence shown here is derived from an EMBL/GenBank/DDBJ whole genome shotgun (WGS) entry which is preliminary data.</text>
</comment>
<dbReference type="EMBL" id="MBFT01000002">
    <property type="protein sequence ID" value="PVV00209.1"/>
    <property type="molecule type" value="Genomic_DNA"/>
</dbReference>
<evidence type="ECO:0000256" key="1">
    <source>
        <dbReference type="ARBA" id="ARBA00004496"/>
    </source>
</evidence>
<evidence type="ECO:0000259" key="8">
    <source>
        <dbReference type="SMART" id="SM01070"/>
    </source>
</evidence>
<dbReference type="InterPro" id="IPR038189">
    <property type="entry name" value="Cdc37_Hsp90-bd_sf"/>
</dbReference>
<dbReference type="InterPro" id="IPR004918">
    <property type="entry name" value="Cdc37"/>
</dbReference>
<keyword evidence="3" id="KW-0963">Cytoplasm</keyword>
<dbReference type="SMART" id="SM01071">
    <property type="entry name" value="CDC37_N"/>
    <property type="match status" value="1"/>
</dbReference>
<dbReference type="PANTHER" id="PTHR12800">
    <property type="entry name" value="CDC37-RELATED"/>
    <property type="match status" value="1"/>
</dbReference>
<dbReference type="Pfam" id="PF08565">
    <property type="entry name" value="CDC37_M"/>
    <property type="match status" value="1"/>
</dbReference>
<feature type="domain" description="Cdc37 C-terminal" evidence="7">
    <location>
        <begin position="382"/>
        <end position="454"/>
    </location>
</feature>
<feature type="coiled-coil region" evidence="6">
    <location>
        <begin position="35"/>
        <end position="79"/>
    </location>
</feature>
<evidence type="ECO:0000313" key="11">
    <source>
        <dbReference type="Proteomes" id="UP000245699"/>
    </source>
</evidence>
<evidence type="ECO:0000259" key="7">
    <source>
        <dbReference type="SMART" id="SM01069"/>
    </source>
</evidence>
<dbReference type="GO" id="GO:0031072">
    <property type="term" value="F:heat shock protein binding"/>
    <property type="evidence" value="ECO:0007669"/>
    <property type="project" value="TreeGrafter"/>
</dbReference>
<dbReference type="InterPro" id="IPR013874">
    <property type="entry name" value="Cdc37_Hsp90-bd"/>
</dbReference>
<dbReference type="SUPFAM" id="SSF101391">
    <property type="entry name" value="Hsp90 co-chaperone CDC37"/>
    <property type="match status" value="1"/>
</dbReference>
<gene>
    <name evidence="10" type="ORF">BB559_000033</name>
</gene>
<name>A0A2T9Z6H6_9FUNG</name>
<evidence type="ECO:0000256" key="2">
    <source>
        <dbReference type="ARBA" id="ARBA00006222"/>
    </source>
</evidence>
<dbReference type="STRING" id="61424.A0A2T9Z6H6"/>
<dbReference type="InterPro" id="IPR013855">
    <property type="entry name" value="Cdc37_N_dom"/>
</dbReference>
<dbReference type="SMART" id="SM01069">
    <property type="entry name" value="CDC37_C"/>
    <property type="match status" value="1"/>
</dbReference>
<dbReference type="OrthoDB" id="440202at2759"/>
<evidence type="ECO:0000313" key="10">
    <source>
        <dbReference type="EMBL" id="PVV00209.1"/>
    </source>
</evidence>
<dbReference type="GO" id="GO:0019901">
    <property type="term" value="F:protein kinase binding"/>
    <property type="evidence" value="ECO:0007669"/>
    <property type="project" value="InterPro"/>
</dbReference>
<keyword evidence="11" id="KW-1185">Reference proteome</keyword>
<evidence type="ECO:0000259" key="9">
    <source>
        <dbReference type="SMART" id="SM01071"/>
    </source>
</evidence>
<evidence type="ECO:0000256" key="4">
    <source>
        <dbReference type="ARBA" id="ARBA00023186"/>
    </source>
</evidence>
<keyword evidence="4" id="KW-0143">Chaperone</keyword>
<evidence type="ECO:0000256" key="6">
    <source>
        <dbReference type="SAM" id="Coils"/>
    </source>
</evidence>
<dbReference type="GO" id="GO:0006457">
    <property type="term" value="P:protein folding"/>
    <property type="evidence" value="ECO:0007669"/>
    <property type="project" value="TreeGrafter"/>
</dbReference>
<organism evidence="10 11">
    <name type="scientific">Furculomyces boomerangus</name>
    <dbReference type="NCBI Taxonomy" id="61424"/>
    <lineage>
        <taxon>Eukaryota</taxon>
        <taxon>Fungi</taxon>
        <taxon>Fungi incertae sedis</taxon>
        <taxon>Zoopagomycota</taxon>
        <taxon>Kickxellomycotina</taxon>
        <taxon>Harpellomycetes</taxon>
        <taxon>Harpellales</taxon>
        <taxon>Harpellaceae</taxon>
        <taxon>Furculomyces</taxon>
    </lineage>
</organism>
<evidence type="ECO:0000256" key="5">
    <source>
        <dbReference type="ARBA" id="ARBA00031396"/>
    </source>
</evidence>
<sequence length="455" mass="52275">MPIDYSKWNNLELSDDSDVEVHPNIERGTFIRLRQQKIRQDRENRKQELVALESEIPMNKELIAQIEKMKLEIQDESEDAFKARLTGWAQDFSSRAKTVKEIQDAIREGTQMKELTMEEMIDGLIYRVQEELLAKSKIVGNPETLRTNVIEILSNHIQKLLDREPVAQTRIEEIKKEMRLHLSVDDVSHEGFTKTIITKDNKDKKTIKTKTKTVELLNPGYEKNESKESEQVTEVVEEINENDDEENLELSKESKEFAMIKTMNKTTEYIKNNPNIISSKNSDQILAHAFELQLEDKPELAKQFVRQSLVITYIMQMGTNGVNVFFNKISKDGSPGSIMFYSDVDKRYNHIVERCKVISQEQSSNTESIQLQTDDPNSNIKIYVPDESNPEESDKLEIFKQLPPDFQAALKTGTLQALNESLAKVTGKEAEDILEICGKGGFLVVDEEIIVEKED</sequence>
<keyword evidence="6" id="KW-0175">Coiled coil</keyword>
<proteinExistence type="inferred from homology"/>
<comment type="subcellular location">
    <subcellularLocation>
        <location evidence="1">Cytoplasm</location>
    </subcellularLocation>
</comment>
<dbReference type="Proteomes" id="UP000245699">
    <property type="component" value="Unassembled WGS sequence"/>
</dbReference>
<dbReference type="GO" id="GO:0051087">
    <property type="term" value="F:protein-folding chaperone binding"/>
    <property type="evidence" value="ECO:0007669"/>
    <property type="project" value="TreeGrafter"/>
</dbReference>
<reference evidence="10 11" key="1">
    <citation type="journal article" date="2018" name="MBio">
        <title>Comparative Genomics Reveals the Core Gene Toolbox for the Fungus-Insect Symbiosis.</title>
        <authorList>
            <person name="Wang Y."/>
            <person name="Stata M."/>
            <person name="Wang W."/>
            <person name="Stajich J.E."/>
            <person name="White M.M."/>
            <person name="Moncalvo J.M."/>
        </authorList>
    </citation>
    <scope>NUCLEOTIDE SEQUENCE [LARGE SCALE GENOMIC DNA]</scope>
    <source>
        <strain evidence="10 11">AUS-77-4</strain>
    </source>
</reference>
<evidence type="ECO:0000256" key="3">
    <source>
        <dbReference type="ARBA" id="ARBA00022490"/>
    </source>
</evidence>
<dbReference type="GO" id="GO:0050821">
    <property type="term" value="P:protein stabilization"/>
    <property type="evidence" value="ECO:0007669"/>
    <property type="project" value="TreeGrafter"/>
</dbReference>
<dbReference type="SMART" id="SM01070">
    <property type="entry name" value="CDC37_M"/>
    <property type="match status" value="1"/>
</dbReference>
<protein>
    <recommendedName>
        <fullName evidence="5">Hsp90 chaperone protein kinase-targeting subunit</fullName>
    </recommendedName>
</protein>
<dbReference type="Pfam" id="PF08564">
    <property type="entry name" value="CDC37_C"/>
    <property type="match status" value="1"/>
</dbReference>
<dbReference type="GO" id="GO:0005737">
    <property type="term" value="C:cytoplasm"/>
    <property type="evidence" value="ECO:0007669"/>
    <property type="project" value="UniProtKB-SubCell"/>
</dbReference>
<feature type="domain" description="Cdc37 N-terminal" evidence="9">
    <location>
        <begin position="2"/>
        <end position="195"/>
    </location>
</feature>
<dbReference type="GO" id="GO:0051082">
    <property type="term" value="F:unfolded protein binding"/>
    <property type="evidence" value="ECO:0007669"/>
    <property type="project" value="TreeGrafter"/>
</dbReference>
<comment type="similarity">
    <text evidence="2">Belongs to the CDC37 family.</text>
</comment>